<dbReference type="InterPro" id="IPR029069">
    <property type="entry name" value="HotDog_dom_sf"/>
</dbReference>
<sequence length="481" mass="50174">MHDTPTQAATKTSTHESLGMVYNRVFDEIAIGDHASMERTLTTEDITLFAVLSGDVNPQHIDAEFAASTRFHGVIAHGMLGGALISALLGTRLPGPGTIYLGQTLKFHAPVRVGDTLTVRVEVITRHEAKQRLILACSCTNQAGVVVISGEAEVLAPTEPISRPRTTLPEVRLTVGNEGLNKLLDHVLPLGPIRAAVVHPCSSPSLSAVLDARTAGLIDPVLVAPRAKLVALAAELGASLEGVAIEDVPHSHAAAARAVELALLGEVRILIKGSLHTDELMQAVVADSGGLRTERRMSHCFLMQTPAYPRPFIITDAAINIAPTLSQKADIVRNAVDLAHAIGVAIPRVAILAAVETVNPHMPATLDAAALCKMADRGQITGAILDGPLAFDNAVSVAAARIKGIQSDVAGQADILVVPDLESGNMLAKQLEYLGGAASAGIVMGARVPIVLTSRADSRESRIASIAVASLLAHGHTGSKP</sequence>
<dbReference type="InterPro" id="IPR002505">
    <property type="entry name" value="PTA_PTB"/>
</dbReference>
<feature type="domain" description="Phosphate acetyl/butaryl transferase" evidence="4">
    <location>
        <begin position="256"/>
        <end position="469"/>
    </location>
</feature>
<dbReference type="Proteomes" id="UP000317550">
    <property type="component" value="Chromosome"/>
</dbReference>
<dbReference type="NCBIfam" id="NF006045">
    <property type="entry name" value="PRK08190.1"/>
    <property type="match status" value="1"/>
</dbReference>
<keyword evidence="3" id="KW-0012">Acyltransferase</keyword>
<name>A0A516SBT9_9NEIS</name>
<dbReference type="GO" id="GO:0016746">
    <property type="term" value="F:acyltransferase activity"/>
    <property type="evidence" value="ECO:0007669"/>
    <property type="project" value="UniProtKB-KW"/>
</dbReference>
<dbReference type="FunFam" id="3.10.129.10:FF:000042">
    <property type="entry name" value="MaoC domain protein dehydratase"/>
    <property type="match status" value="1"/>
</dbReference>
<feature type="domain" description="MaoC-like" evidence="5">
    <location>
        <begin position="36"/>
        <end position="127"/>
    </location>
</feature>
<dbReference type="AlphaFoldDB" id="A0A516SBT9"/>
<reference evidence="7" key="1">
    <citation type="submission" date="2019-07" db="EMBL/GenBank/DDBJ databases">
        <title>Chitinimonas sp. nov., isolated from Ny-Alesund, arctica soil.</title>
        <authorList>
            <person name="Xu Q."/>
            <person name="Peng F."/>
        </authorList>
    </citation>
    <scope>NUCLEOTIDE SEQUENCE [LARGE SCALE GENOMIC DNA]</scope>
    <source>
        <strain evidence="7">R3-44</strain>
    </source>
</reference>
<dbReference type="RefSeq" id="WP_143856544.1">
    <property type="nucleotide sequence ID" value="NZ_CP041730.1"/>
</dbReference>
<dbReference type="Gene3D" id="3.10.129.10">
    <property type="entry name" value="Hotdog Thioesterase"/>
    <property type="match status" value="1"/>
</dbReference>
<dbReference type="EMBL" id="CP041730">
    <property type="protein sequence ID" value="QDQ25619.1"/>
    <property type="molecule type" value="Genomic_DNA"/>
</dbReference>
<accession>A0A516SBT9</accession>
<dbReference type="OrthoDB" id="9801735at2"/>
<dbReference type="GO" id="GO:0016836">
    <property type="term" value="F:hydro-lyase activity"/>
    <property type="evidence" value="ECO:0007669"/>
    <property type="project" value="UniProtKB-ARBA"/>
</dbReference>
<evidence type="ECO:0000256" key="3">
    <source>
        <dbReference type="ARBA" id="ARBA00023315"/>
    </source>
</evidence>
<evidence type="ECO:0000256" key="2">
    <source>
        <dbReference type="ARBA" id="ARBA00023239"/>
    </source>
</evidence>
<evidence type="ECO:0000256" key="1">
    <source>
        <dbReference type="ARBA" id="ARBA00022679"/>
    </source>
</evidence>
<dbReference type="SUPFAM" id="SSF53659">
    <property type="entry name" value="Isocitrate/Isopropylmalate dehydrogenase-like"/>
    <property type="match status" value="1"/>
</dbReference>
<keyword evidence="7" id="KW-1185">Reference proteome</keyword>
<dbReference type="Pfam" id="PF01575">
    <property type="entry name" value="MaoC_dehydratas"/>
    <property type="match status" value="1"/>
</dbReference>
<keyword evidence="1 6" id="KW-0808">Transferase</keyword>
<dbReference type="KEGG" id="cari:FNU76_04205"/>
<evidence type="ECO:0000259" key="4">
    <source>
        <dbReference type="Pfam" id="PF01515"/>
    </source>
</evidence>
<dbReference type="PANTHER" id="PTHR43356:SF2">
    <property type="entry name" value="PHOSPHATE ACETYLTRANSFERASE"/>
    <property type="match status" value="1"/>
</dbReference>
<keyword evidence="2" id="KW-0456">Lyase</keyword>
<evidence type="ECO:0000259" key="5">
    <source>
        <dbReference type="Pfam" id="PF01575"/>
    </source>
</evidence>
<dbReference type="PANTHER" id="PTHR43356">
    <property type="entry name" value="PHOSPHATE ACETYLTRANSFERASE"/>
    <property type="match status" value="1"/>
</dbReference>
<dbReference type="Gene3D" id="3.40.718.10">
    <property type="entry name" value="Isopropylmalate Dehydrogenase"/>
    <property type="match status" value="1"/>
</dbReference>
<dbReference type="SUPFAM" id="SSF54637">
    <property type="entry name" value="Thioesterase/thiol ester dehydrase-isomerase"/>
    <property type="match status" value="1"/>
</dbReference>
<proteinExistence type="predicted"/>
<dbReference type="CDD" id="cd03449">
    <property type="entry name" value="R_hydratase"/>
    <property type="match status" value="1"/>
</dbReference>
<evidence type="ECO:0000313" key="7">
    <source>
        <dbReference type="Proteomes" id="UP000317550"/>
    </source>
</evidence>
<protein>
    <submittedName>
        <fullName evidence="6">Bifunctional enoyl-CoA hydratase/phosphate acetyltransferase</fullName>
    </submittedName>
</protein>
<dbReference type="NCBIfam" id="NF008852">
    <property type="entry name" value="PRK11890.1"/>
    <property type="match status" value="1"/>
</dbReference>
<dbReference type="InterPro" id="IPR002539">
    <property type="entry name" value="MaoC-like_dom"/>
</dbReference>
<evidence type="ECO:0000313" key="6">
    <source>
        <dbReference type="EMBL" id="QDQ25619.1"/>
    </source>
</evidence>
<gene>
    <name evidence="6" type="ORF">FNU76_04205</name>
</gene>
<dbReference type="Pfam" id="PF01515">
    <property type="entry name" value="PTA_PTB"/>
    <property type="match status" value="1"/>
</dbReference>
<dbReference type="InterPro" id="IPR050500">
    <property type="entry name" value="Phos_Acetyltrans/Butyryltrans"/>
</dbReference>
<organism evidence="6 7">
    <name type="scientific">Chitinimonas arctica</name>
    <dbReference type="NCBI Taxonomy" id="2594795"/>
    <lineage>
        <taxon>Bacteria</taxon>
        <taxon>Pseudomonadati</taxon>
        <taxon>Pseudomonadota</taxon>
        <taxon>Betaproteobacteria</taxon>
        <taxon>Neisseriales</taxon>
        <taxon>Chitinibacteraceae</taxon>
        <taxon>Chitinimonas</taxon>
    </lineage>
</organism>